<comment type="caution">
    <text evidence="1">The sequence shown here is derived from an EMBL/GenBank/DDBJ whole genome shotgun (WGS) entry which is preliminary data.</text>
</comment>
<evidence type="ECO:0000313" key="1">
    <source>
        <dbReference type="EMBL" id="TNN63934.1"/>
    </source>
</evidence>
<dbReference type="EMBL" id="SRLO01000262">
    <property type="protein sequence ID" value="TNN63934.1"/>
    <property type="molecule type" value="Genomic_DNA"/>
</dbReference>
<dbReference type="Proteomes" id="UP000314294">
    <property type="component" value="Unassembled WGS sequence"/>
</dbReference>
<proteinExistence type="predicted"/>
<reference evidence="1 2" key="1">
    <citation type="submission" date="2019-03" db="EMBL/GenBank/DDBJ databases">
        <title>First draft genome of Liparis tanakae, snailfish: a comprehensive survey of snailfish specific genes.</title>
        <authorList>
            <person name="Kim W."/>
            <person name="Song I."/>
            <person name="Jeong J.-H."/>
            <person name="Kim D."/>
            <person name="Kim S."/>
            <person name="Ryu S."/>
            <person name="Song J.Y."/>
            <person name="Lee S.K."/>
        </authorList>
    </citation>
    <scope>NUCLEOTIDE SEQUENCE [LARGE SCALE GENOMIC DNA]</scope>
    <source>
        <tissue evidence="1">Muscle</tissue>
    </source>
</reference>
<keyword evidence="2" id="KW-1185">Reference proteome</keyword>
<name>A0A4Z2HG82_9TELE</name>
<dbReference type="AlphaFoldDB" id="A0A4Z2HG82"/>
<protein>
    <submittedName>
        <fullName evidence="1">Uncharacterized protein</fullName>
    </submittedName>
</protein>
<evidence type="ECO:0000313" key="2">
    <source>
        <dbReference type="Proteomes" id="UP000314294"/>
    </source>
</evidence>
<accession>A0A4Z2HG82</accession>
<organism evidence="1 2">
    <name type="scientific">Liparis tanakae</name>
    <name type="common">Tanaka's snailfish</name>
    <dbReference type="NCBI Taxonomy" id="230148"/>
    <lineage>
        <taxon>Eukaryota</taxon>
        <taxon>Metazoa</taxon>
        <taxon>Chordata</taxon>
        <taxon>Craniata</taxon>
        <taxon>Vertebrata</taxon>
        <taxon>Euteleostomi</taxon>
        <taxon>Actinopterygii</taxon>
        <taxon>Neopterygii</taxon>
        <taxon>Teleostei</taxon>
        <taxon>Neoteleostei</taxon>
        <taxon>Acanthomorphata</taxon>
        <taxon>Eupercaria</taxon>
        <taxon>Perciformes</taxon>
        <taxon>Cottioidei</taxon>
        <taxon>Cottales</taxon>
        <taxon>Liparidae</taxon>
        <taxon>Liparis</taxon>
    </lineage>
</organism>
<gene>
    <name evidence="1" type="ORF">EYF80_025867</name>
</gene>
<sequence>MDHHPLQLLLPVVMEKRAVPRMQIRSPMPVPNAVSSYTYTPTHGNKKHHVVGHPASGCVCVWGGHVTFSFATLWENGQVPSACLHVPRRNLHMNNAEAERKGRSEWRNIHLHRGPETRTHVSLHAMTQTGVLSCALPGADGNLVRVVDVGTAVAAVTLAEAVVVHAVLLLLLLLMSLPDYGEAALDSAAGFRKHRQSTGVHTSIHEQLAGTKEDALQRG</sequence>